<protein>
    <submittedName>
        <fullName evidence="2">Uncharacterized protein</fullName>
    </submittedName>
</protein>
<dbReference type="RefSeq" id="WP_224290453.1">
    <property type="nucleotide sequence ID" value="NZ_JAHSST010000001.1"/>
</dbReference>
<feature type="region of interest" description="Disordered" evidence="1">
    <location>
        <begin position="114"/>
        <end position="155"/>
    </location>
</feature>
<sequence>MSARPAAHRWEVLGEPSDPVPGDPYEVAALGKKLRKTAESIQKQADSIKALSSVENWKSKAATEFREAAEGAEGRLRKAFKRYDAAADALGTEVREGVCSTEYASELHRAQQAADKALTEAEGADSDRQSAEKALEGDLPDKDKGRKEDDKEAAEGAVRAAKRALEGAKAVRDGAARAAAEAIEYAIDNDGLKDGFWDKFKEVVNEISNWAGQIASWLGVAALLLSWVPILGQVLAVLATVVTVVSLLSNITKLAMGEGSWADVALDVVGLATVGVGRAAALGAKAGINGTKALAHSRLFQQGVKAAAKAGARYPARAALQFANKKAPGVVLGPGKQALIDAIPKKGWPGLKNIKDGFSPAGMGKDLAGVLKGGFKVDARSLGDANVVESLKGLKDLGSVGLQNPAIRSAMLNTAGQSAVWAGSTATSMAAGPGNVWGHWYDDLK</sequence>
<keyword evidence="3" id="KW-1185">Reference proteome</keyword>
<feature type="compositionally biased region" description="Basic and acidic residues" evidence="1">
    <location>
        <begin position="125"/>
        <end position="154"/>
    </location>
</feature>
<comment type="caution">
    <text evidence="2">The sequence shown here is derived from an EMBL/GenBank/DDBJ whole genome shotgun (WGS) entry which is preliminary data.</text>
</comment>
<proteinExistence type="predicted"/>
<gene>
    <name evidence="2" type="ORF">KVH32_00715</name>
</gene>
<evidence type="ECO:0000313" key="2">
    <source>
        <dbReference type="EMBL" id="MBZ6149693.1"/>
    </source>
</evidence>
<dbReference type="EMBL" id="JAHSTP010000001">
    <property type="protein sequence ID" value="MBZ6149693.1"/>
    <property type="molecule type" value="Genomic_DNA"/>
</dbReference>
<dbReference type="Proteomes" id="UP000758701">
    <property type="component" value="Unassembled WGS sequence"/>
</dbReference>
<accession>A0ABS7VVH4</accession>
<feature type="region of interest" description="Disordered" evidence="1">
    <location>
        <begin position="1"/>
        <end position="23"/>
    </location>
</feature>
<name>A0ABS7VVH4_STROV</name>
<evidence type="ECO:0000313" key="3">
    <source>
        <dbReference type="Proteomes" id="UP000758701"/>
    </source>
</evidence>
<reference evidence="2 3" key="1">
    <citation type="submission" date="2021-06" db="EMBL/GenBank/DDBJ databases">
        <title>Ecological speciation of a Streptomyces species isolated from different habitats and geographic origins.</title>
        <authorList>
            <person name="Wang J."/>
        </authorList>
    </citation>
    <scope>NUCLEOTIDE SEQUENCE [LARGE SCALE GENOMIC DNA]</scope>
    <source>
        <strain evidence="2 3">FXJ8.012</strain>
    </source>
</reference>
<organism evidence="2 3">
    <name type="scientific">Streptomyces olivaceus</name>
    <dbReference type="NCBI Taxonomy" id="47716"/>
    <lineage>
        <taxon>Bacteria</taxon>
        <taxon>Bacillati</taxon>
        <taxon>Actinomycetota</taxon>
        <taxon>Actinomycetes</taxon>
        <taxon>Kitasatosporales</taxon>
        <taxon>Streptomycetaceae</taxon>
        <taxon>Streptomyces</taxon>
    </lineage>
</organism>
<evidence type="ECO:0000256" key="1">
    <source>
        <dbReference type="SAM" id="MobiDB-lite"/>
    </source>
</evidence>